<feature type="domain" description="Type I restriction modification DNA specificity" evidence="4">
    <location>
        <begin position="17"/>
        <end position="192"/>
    </location>
</feature>
<dbReference type="OrthoDB" id="667970at2"/>
<evidence type="ECO:0000256" key="2">
    <source>
        <dbReference type="ARBA" id="ARBA00022747"/>
    </source>
</evidence>
<organism evidence="5 6">
    <name type="scientific">Flagellimonas zhangzhouensis</name>
    <dbReference type="NCBI Taxonomy" id="1073328"/>
    <lineage>
        <taxon>Bacteria</taxon>
        <taxon>Pseudomonadati</taxon>
        <taxon>Bacteroidota</taxon>
        <taxon>Flavobacteriia</taxon>
        <taxon>Flavobacteriales</taxon>
        <taxon>Flavobacteriaceae</taxon>
        <taxon>Flagellimonas</taxon>
    </lineage>
</organism>
<dbReference type="GO" id="GO:0003677">
    <property type="term" value="F:DNA binding"/>
    <property type="evidence" value="ECO:0007669"/>
    <property type="project" value="UniProtKB-KW"/>
</dbReference>
<evidence type="ECO:0000256" key="1">
    <source>
        <dbReference type="ARBA" id="ARBA00010923"/>
    </source>
</evidence>
<dbReference type="STRING" id="1073328.SAMN05216294_1930"/>
<dbReference type="EMBL" id="FNMY01000001">
    <property type="protein sequence ID" value="SDW17006.1"/>
    <property type="molecule type" value="Genomic_DNA"/>
</dbReference>
<keyword evidence="2" id="KW-0680">Restriction system</keyword>
<dbReference type="InterPro" id="IPR044946">
    <property type="entry name" value="Restrct_endonuc_typeI_TRD_sf"/>
</dbReference>
<dbReference type="PANTHER" id="PTHR30408">
    <property type="entry name" value="TYPE-1 RESTRICTION ENZYME ECOKI SPECIFICITY PROTEIN"/>
    <property type="match status" value="1"/>
</dbReference>
<dbReference type="InterPro" id="IPR052021">
    <property type="entry name" value="Type-I_RS_S_subunit"/>
</dbReference>
<dbReference type="Gene3D" id="3.90.220.20">
    <property type="entry name" value="DNA methylase specificity domains"/>
    <property type="match status" value="2"/>
</dbReference>
<dbReference type="GO" id="GO:0009307">
    <property type="term" value="P:DNA restriction-modification system"/>
    <property type="evidence" value="ECO:0007669"/>
    <property type="project" value="UniProtKB-KW"/>
</dbReference>
<evidence type="ECO:0000313" key="6">
    <source>
        <dbReference type="Proteomes" id="UP000199592"/>
    </source>
</evidence>
<gene>
    <name evidence="5" type="ORF">SAMN04487892_0580</name>
</gene>
<dbReference type="Pfam" id="PF01420">
    <property type="entry name" value="Methylase_S"/>
    <property type="match status" value="2"/>
</dbReference>
<dbReference type="RefSeq" id="WP_090294795.1">
    <property type="nucleotide sequence ID" value="NZ_FNKI01000002.1"/>
</dbReference>
<evidence type="ECO:0000256" key="3">
    <source>
        <dbReference type="ARBA" id="ARBA00023125"/>
    </source>
</evidence>
<accession>A0A1H2RC05</accession>
<keyword evidence="6" id="KW-1185">Reference proteome</keyword>
<comment type="similarity">
    <text evidence="1">Belongs to the type-I restriction system S methylase family.</text>
</comment>
<dbReference type="InterPro" id="IPR000055">
    <property type="entry name" value="Restrct_endonuc_typeI_TRD"/>
</dbReference>
<reference evidence="6" key="1">
    <citation type="submission" date="2016-10" db="EMBL/GenBank/DDBJ databases">
        <authorList>
            <person name="Varghese N."/>
            <person name="Submissions S."/>
        </authorList>
    </citation>
    <scope>NUCLEOTIDE SEQUENCE [LARGE SCALE GENOMIC DNA]</scope>
    <source>
        <strain evidence="6">DSM 25030</strain>
    </source>
</reference>
<dbReference type="Proteomes" id="UP000199592">
    <property type="component" value="Unassembled WGS sequence"/>
</dbReference>
<proteinExistence type="inferred from homology"/>
<dbReference type="PANTHER" id="PTHR30408:SF12">
    <property type="entry name" value="TYPE I RESTRICTION ENZYME MJAVIII SPECIFICITY SUBUNIT"/>
    <property type="match status" value="1"/>
</dbReference>
<dbReference type="Gene3D" id="1.10.287.1120">
    <property type="entry name" value="Bipartite methylase S protein"/>
    <property type="match status" value="1"/>
</dbReference>
<sequence>MEEQKRVPKLRFTEFSENWNGVLFGDIAAFTKGKNISKSDIVDDGQTECIRYGELYTDYNEIIEEIVSKTNLPKDELVLSKINDVIIPSSGETQLDIATASCVLKNDVALGGDLNIVRTKQDGLFISYYLNSAKKKDIASLAQGNSVVHLYNHQLKGLKLNLPNLVEQQKIATFLATVDKKIAQLHQKKRLLEDYRKGVMQQIFSGELRFTKEDGSAYPDWEEKKFKEIYSFYSTNSFSRDKLNYESGKVRNVHYGDIHTKFSTLFDINEELVPYVNNDVDLSKVKKESFLQLGDLLIADASEDYDDIGKTIEVVNLNSEKVISGLHTFHARPNKHKMALGFSGYLLQNWMIRKQVMKIAQGTKVLGISTGRLGEIKFFIPSYPEQTQIANFLIAIDKKIAVVQTQISQNQQFKKGLLQQMFV</sequence>
<dbReference type="SUPFAM" id="SSF116734">
    <property type="entry name" value="DNA methylase specificity domain"/>
    <property type="match status" value="2"/>
</dbReference>
<protein>
    <submittedName>
        <fullName evidence="5">Type I restriction enzyme, S subunit</fullName>
    </submittedName>
</protein>
<evidence type="ECO:0000259" key="4">
    <source>
        <dbReference type="Pfam" id="PF01420"/>
    </source>
</evidence>
<evidence type="ECO:0000313" key="5">
    <source>
        <dbReference type="EMBL" id="SDW17006.1"/>
    </source>
</evidence>
<keyword evidence="3" id="KW-0238">DNA-binding</keyword>
<feature type="domain" description="Type I restriction modification DNA specificity" evidence="4">
    <location>
        <begin position="220"/>
        <end position="407"/>
    </location>
</feature>
<dbReference type="AlphaFoldDB" id="A0A1H2RC05"/>
<name>A0A1H2RC05_9FLAO</name>